<protein>
    <submittedName>
        <fullName evidence="2">Uncharacterized protein</fullName>
    </submittedName>
</protein>
<organism evidence="2 3">
    <name type="scientific">Alienimonas californiensis</name>
    <dbReference type="NCBI Taxonomy" id="2527989"/>
    <lineage>
        <taxon>Bacteria</taxon>
        <taxon>Pseudomonadati</taxon>
        <taxon>Planctomycetota</taxon>
        <taxon>Planctomycetia</taxon>
        <taxon>Planctomycetales</taxon>
        <taxon>Planctomycetaceae</taxon>
        <taxon>Alienimonas</taxon>
    </lineage>
</organism>
<dbReference type="Proteomes" id="UP000318741">
    <property type="component" value="Chromosome"/>
</dbReference>
<dbReference type="KEGG" id="acaf:CA12_12760"/>
<feature type="compositionally biased region" description="Basic and acidic residues" evidence="1">
    <location>
        <begin position="84"/>
        <end position="100"/>
    </location>
</feature>
<dbReference type="RefSeq" id="WP_145358013.1">
    <property type="nucleotide sequence ID" value="NZ_CP036265.1"/>
</dbReference>
<gene>
    <name evidence="2" type="ORF">CA12_12760</name>
</gene>
<reference evidence="2 3" key="1">
    <citation type="submission" date="2019-02" db="EMBL/GenBank/DDBJ databases">
        <title>Deep-cultivation of Planctomycetes and their phenomic and genomic characterization uncovers novel biology.</title>
        <authorList>
            <person name="Wiegand S."/>
            <person name="Jogler M."/>
            <person name="Boedeker C."/>
            <person name="Pinto D."/>
            <person name="Vollmers J."/>
            <person name="Rivas-Marin E."/>
            <person name="Kohn T."/>
            <person name="Peeters S.H."/>
            <person name="Heuer A."/>
            <person name="Rast P."/>
            <person name="Oberbeckmann S."/>
            <person name="Bunk B."/>
            <person name="Jeske O."/>
            <person name="Meyerdierks A."/>
            <person name="Storesund J.E."/>
            <person name="Kallscheuer N."/>
            <person name="Luecker S."/>
            <person name="Lage O.M."/>
            <person name="Pohl T."/>
            <person name="Merkel B.J."/>
            <person name="Hornburger P."/>
            <person name="Mueller R.-W."/>
            <person name="Bruemmer F."/>
            <person name="Labrenz M."/>
            <person name="Spormann A.M."/>
            <person name="Op den Camp H."/>
            <person name="Overmann J."/>
            <person name="Amann R."/>
            <person name="Jetten M.S.M."/>
            <person name="Mascher T."/>
            <person name="Medema M.H."/>
            <person name="Devos D.P."/>
            <person name="Kaster A.-K."/>
            <person name="Ovreas L."/>
            <person name="Rohde M."/>
            <person name="Galperin M.Y."/>
            <person name="Jogler C."/>
        </authorList>
    </citation>
    <scope>NUCLEOTIDE SEQUENCE [LARGE SCALE GENOMIC DNA]</scope>
    <source>
        <strain evidence="2 3">CA12</strain>
    </source>
</reference>
<evidence type="ECO:0000313" key="2">
    <source>
        <dbReference type="EMBL" id="QDT15195.1"/>
    </source>
</evidence>
<name>A0A517P763_9PLAN</name>
<proteinExistence type="predicted"/>
<feature type="region of interest" description="Disordered" evidence="1">
    <location>
        <begin position="32"/>
        <end position="60"/>
    </location>
</feature>
<evidence type="ECO:0000313" key="3">
    <source>
        <dbReference type="Proteomes" id="UP000318741"/>
    </source>
</evidence>
<accession>A0A517P763</accession>
<evidence type="ECO:0000256" key="1">
    <source>
        <dbReference type="SAM" id="MobiDB-lite"/>
    </source>
</evidence>
<dbReference type="AlphaFoldDB" id="A0A517P763"/>
<feature type="region of interest" description="Disordered" evidence="1">
    <location>
        <begin position="74"/>
        <end position="100"/>
    </location>
</feature>
<keyword evidence="3" id="KW-1185">Reference proteome</keyword>
<sequence>MNAASPAVFDLPPEIAAALDARREVLVRHPGTGAQLRLVPEPKGASDEETNDEPFDGYRSGKTLEESVRAGLAQADAGLGMTTEEVRAEMARRHPELRNR</sequence>
<dbReference type="EMBL" id="CP036265">
    <property type="protein sequence ID" value="QDT15195.1"/>
    <property type="molecule type" value="Genomic_DNA"/>
</dbReference>